<dbReference type="AlphaFoldDB" id="A0A8J3DBU7"/>
<name>A0A8J3DBU7_9BACT</name>
<sequence length="282" mass="31355">MNKGAAGLASVGLLAHLPQSLSAMAGRKAVRMPIGFQSFVVKKEIAENLEGTLKRLQGYGYEQVEMCSPSGYVKYGFEPLAKYSGQELKRIIADSGLDCVSCHFTMEEMKNNLDDRIDFAQQMGLRHMVFSGGLSTDKADELKSRCETVNQIGEKIKKAGMVTGYHNHNSEFDMKIDGAPVYDMILKELDPDLVKMQFQTAAIRSGYKAADYFKKYPGRFISAHLQDYSPQDNTKEVVLGQGISDWREFFAAGKKAGLQLVFVEMESNPGTLKNSVTYLKNL</sequence>
<organism evidence="2 3">
    <name type="scientific">Persicitalea jodogahamensis</name>
    <dbReference type="NCBI Taxonomy" id="402147"/>
    <lineage>
        <taxon>Bacteria</taxon>
        <taxon>Pseudomonadati</taxon>
        <taxon>Bacteroidota</taxon>
        <taxon>Cytophagia</taxon>
        <taxon>Cytophagales</taxon>
        <taxon>Spirosomataceae</taxon>
        <taxon>Persicitalea</taxon>
    </lineage>
</organism>
<keyword evidence="2" id="KW-0413">Isomerase</keyword>
<dbReference type="GO" id="GO:0016853">
    <property type="term" value="F:isomerase activity"/>
    <property type="evidence" value="ECO:0007669"/>
    <property type="project" value="UniProtKB-KW"/>
</dbReference>
<comment type="caution">
    <text evidence="2">The sequence shown here is derived from an EMBL/GenBank/DDBJ whole genome shotgun (WGS) entry which is preliminary data.</text>
</comment>
<dbReference type="PANTHER" id="PTHR12110">
    <property type="entry name" value="HYDROXYPYRUVATE ISOMERASE"/>
    <property type="match status" value="1"/>
</dbReference>
<dbReference type="InterPro" id="IPR013022">
    <property type="entry name" value="Xyl_isomerase-like_TIM-brl"/>
</dbReference>
<evidence type="ECO:0000313" key="3">
    <source>
        <dbReference type="Proteomes" id="UP000598271"/>
    </source>
</evidence>
<reference evidence="2 3" key="1">
    <citation type="journal article" date="2014" name="Int. J. Syst. Evol. Microbiol.">
        <title>Complete genome sequence of Corynebacterium casei LMG S-19264T (=DSM 44701T), isolated from a smear-ripened cheese.</title>
        <authorList>
            <consortium name="US DOE Joint Genome Institute (JGI-PGF)"/>
            <person name="Walter F."/>
            <person name="Albersmeier A."/>
            <person name="Kalinowski J."/>
            <person name="Ruckert C."/>
        </authorList>
    </citation>
    <scope>NUCLEOTIDE SEQUENCE [LARGE SCALE GENOMIC DNA]</scope>
    <source>
        <strain evidence="2 3">KCTC 12866</strain>
    </source>
</reference>
<dbReference type="Proteomes" id="UP000598271">
    <property type="component" value="Unassembled WGS sequence"/>
</dbReference>
<accession>A0A8J3DBU7</accession>
<evidence type="ECO:0000259" key="1">
    <source>
        <dbReference type="Pfam" id="PF01261"/>
    </source>
</evidence>
<evidence type="ECO:0000313" key="2">
    <source>
        <dbReference type="EMBL" id="GHB86784.1"/>
    </source>
</evidence>
<dbReference type="InterPro" id="IPR050312">
    <property type="entry name" value="IolE/XylAMocC-like"/>
</dbReference>
<keyword evidence="3" id="KW-1185">Reference proteome</keyword>
<dbReference type="Pfam" id="PF01261">
    <property type="entry name" value="AP_endonuc_2"/>
    <property type="match status" value="1"/>
</dbReference>
<dbReference type="PANTHER" id="PTHR12110:SF41">
    <property type="entry name" value="INOSOSE DEHYDRATASE"/>
    <property type="match status" value="1"/>
</dbReference>
<dbReference type="Gene3D" id="3.20.20.150">
    <property type="entry name" value="Divalent-metal-dependent TIM barrel enzymes"/>
    <property type="match status" value="1"/>
</dbReference>
<proteinExistence type="predicted"/>
<dbReference type="SUPFAM" id="SSF51658">
    <property type="entry name" value="Xylose isomerase-like"/>
    <property type="match status" value="1"/>
</dbReference>
<dbReference type="EMBL" id="BMXF01000007">
    <property type="protein sequence ID" value="GHB86784.1"/>
    <property type="molecule type" value="Genomic_DNA"/>
</dbReference>
<feature type="domain" description="Xylose isomerase-like TIM barrel" evidence="1">
    <location>
        <begin position="55"/>
        <end position="281"/>
    </location>
</feature>
<gene>
    <name evidence="2" type="ORF">GCM10007390_48120</name>
</gene>
<dbReference type="InterPro" id="IPR036237">
    <property type="entry name" value="Xyl_isomerase-like_sf"/>
</dbReference>
<protein>
    <submittedName>
        <fullName evidence="2">Xylose isomerase</fullName>
    </submittedName>
</protein>